<accession>A0A8T1QS69</accession>
<dbReference type="EMBL" id="CM031812">
    <property type="protein sequence ID" value="KAG6657748.1"/>
    <property type="molecule type" value="Genomic_DNA"/>
</dbReference>
<evidence type="ECO:0000313" key="2">
    <source>
        <dbReference type="Proteomes" id="UP000811609"/>
    </source>
</evidence>
<keyword evidence="2" id="KW-1185">Reference proteome</keyword>
<name>A0A8T1QS69_CARIL</name>
<proteinExistence type="predicted"/>
<gene>
    <name evidence="1" type="ORF">CIPAW_04G112600</name>
</gene>
<dbReference type="AlphaFoldDB" id="A0A8T1QS69"/>
<evidence type="ECO:0000313" key="1">
    <source>
        <dbReference type="EMBL" id="KAG6657748.1"/>
    </source>
</evidence>
<comment type="caution">
    <text evidence="1">The sequence shown here is derived from an EMBL/GenBank/DDBJ whole genome shotgun (WGS) entry which is preliminary data.</text>
</comment>
<evidence type="ECO:0008006" key="3">
    <source>
        <dbReference type="Google" id="ProtNLM"/>
    </source>
</evidence>
<dbReference type="PANTHER" id="PTHR33116">
    <property type="entry name" value="REVERSE TRANSCRIPTASE ZINC-BINDING DOMAIN-CONTAINING PROTEIN-RELATED-RELATED"/>
    <property type="match status" value="1"/>
</dbReference>
<dbReference type="Proteomes" id="UP000811609">
    <property type="component" value="Chromosome 4"/>
</dbReference>
<organism evidence="1 2">
    <name type="scientific">Carya illinoinensis</name>
    <name type="common">Pecan</name>
    <dbReference type="NCBI Taxonomy" id="32201"/>
    <lineage>
        <taxon>Eukaryota</taxon>
        <taxon>Viridiplantae</taxon>
        <taxon>Streptophyta</taxon>
        <taxon>Embryophyta</taxon>
        <taxon>Tracheophyta</taxon>
        <taxon>Spermatophyta</taxon>
        <taxon>Magnoliopsida</taxon>
        <taxon>eudicotyledons</taxon>
        <taxon>Gunneridae</taxon>
        <taxon>Pentapetalae</taxon>
        <taxon>rosids</taxon>
        <taxon>fabids</taxon>
        <taxon>Fagales</taxon>
        <taxon>Juglandaceae</taxon>
        <taxon>Carya</taxon>
    </lineage>
</organism>
<dbReference type="PANTHER" id="PTHR33116:SF86">
    <property type="entry name" value="REVERSE TRANSCRIPTASE DOMAIN-CONTAINING PROTEIN"/>
    <property type="match status" value="1"/>
</dbReference>
<protein>
    <recommendedName>
        <fullName evidence="3">Reverse transcriptase</fullName>
    </recommendedName>
</protein>
<reference evidence="1" key="1">
    <citation type="submission" date="2020-12" db="EMBL/GenBank/DDBJ databases">
        <title>WGS assembly of Carya illinoinensis cv. Pawnee.</title>
        <authorList>
            <person name="Platts A."/>
            <person name="Shu S."/>
            <person name="Wright S."/>
            <person name="Barry K."/>
            <person name="Edger P."/>
            <person name="Pires J.C."/>
            <person name="Schmutz J."/>
        </authorList>
    </citation>
    <scope>NUCLEOTIDE SEQUENCE</scope>
    <source>
        <tissue evidence="1">Leaf</tissue>
    </source>
</reference>
<sequence length="154" mass="17837">MHQGKNCNHQRNQGDQVSLEWSRLMEILNQYECASRQVLNKEKSSIYFNKNTPDENKRTILQIAGVKATGTFERYLGHPTMVGRKKNTAFHGLIDRIWTRVTRVTNRKTNCLSVAGKEVLIKSVLQAIPTYTMGIFLLPKSITDRLDKLLRKFW</sequence>